<dbReference type="Proteomes" id="UP000639643">
    <property type="component" value="Unassembled WGS sequence"/>
</dbReference>
<keyword evidence="3" id="KW-1185">Reference proteome</keyword>
<reference evidence="2" key="1">
    <citation type="journal article" date="2020" name="Phytopathology">
        <title>Genome Sequence Resources of Colletotrichum truncatum, C. plurivorum, C. musicola, and C. sojae: Four Species Pathogenic to Soybean (Glycine max).</title>
        <authorList>
            <person name="Rogerio F."/>
            <person name="Boufleur T.R."/>
            <person name="Ciampi-Guillardi M."/>
            <person name="Sukno S.A."/>
            <person name="Thon M.R."/>
            <person name="Massola Junior N.S."/>
            <person name="Baroncelli R."/>
        </authorList>
    </citation>
    <scope>NUCLEOTIDE SEQUENCE</scope>
    <source>
        <strain evidence="2">LFN0074</strain>
    </source>
</reference>
<dbReference type="EMBL" id="WIGM01000205">
    <property type="protein sequence ID" value="KAF6833993.1"/>
    <property type="molecule type" value="Genomic_DNA"/>
</dbReference>
<sequence>MSTLPLKVKVAVRDHWANEQGPLRKSIKDLEAVLGLDVDVEPEWQLLLSELDAEYPDKGDLAAAVAGTVETWCKAAAELLNDDKNEDWAENLLEKLKSTNHRLRLFVEISRDDQASTTWSEERGGFVILLPRRQLTQPLELFALFSGEIKDSFAHPHKLPPYTVSSGDEWADVGLDVGVNRLSLGDSNGSRRPSTAAGPDLLPRADALPRPDDLLNKPPYHLFIYARSAYEIEIQGSHSGTLKFLSEYFKKWRRVNHQQSSKPPAVEVKLHQSAFGLGAIIDRLVLVAENRSGTFTITPTIVLSLVEGVLGYKPVFSDAHSWTFRRDVEFRS</sequence>
<organism evidence="2 3">
    <name type="scientific">Colletotrichum musicola</name>
    <dbReference type="NCBI Taxonomy" id="2175873"/>
    <lineage>
        <taxon>Eukaryota</taxon>
        <taxon>Fungi</taxon>
        <taxon>Dikarya</taxon>
        <taxon>Ascomycota</taxon>
        <taxon>Pezizomycotina</taxon>
        <taxon>Sordariomycetes</taxon>
        <taxon>Hypocreomycetidae</taxon>
        <taxon>Glomerellales</taxon>
        <taxon>Glomerellaceae</taxon>
        <taxon>Colletotrichum</taxon>
        <taxon>Colletotrichum orchidearum species complex</taxon>
    </lineage>
</organism>
<comment type="caution">
    <text evidence="2">The sequence shown here is derived from an EMBL/GenBank/DDBJ whole genome shotgun (WGS) entry which is preliminary data.</text>
</comment>
<gene>
    <name evidence="2" type="ORF">CMUS01_06354</name>
</gene>
<evidence type="ECO:0000313" key="2">
    <source>
        <dbReference type="EMBL" id="KAF6833993.1"/>
    </source>
</evidence>
<name>A0A8H6KN56_9PEZI</name>
<dbReference type="AlphaFoldDB" id="A0A8H6KN56"/>
<proteinExistence type="predicted"/>
<protein>
    <submittedName>
        <fullName evidence="2">Uncharacterized protein</fullName>
    </submittedName>
</protein>
<accession>A0A8H6KN56</accession>
<evidence type="ECO:0000256" key="1">
    <source>
        <dbReference type="SAM" id="MobiDB-lite"/>
    </source>
</evidence>
<evidence type="ECO:0000313" key="3">
    <source>
        <dbReference type="Proteomes" id="UP000639643"/>
    </source>
</evidence>
<dbReference type="OrthoDB" id="4926491at2759"/>
<feature type="region of interest" description="Disordered" evidence="1">
    <location>
        <begin position="184"/>
        <end position="210"/>
    </location>
</feature>